<organism evidence="1 2">
    <name type="scientific">Bacillus salipaludis</name>
    <dbReference type="NCBI Taxonomy" id="2547811"/>
    <lineage>
        <taxon>Bacteria</taxon>
        <taxon>Bacillati</taxon>
        <taxon>Bacillota</taxon>
        <taxon>Bacilli</taxon>
        <taxon>Bacillales</taxon>
        <taxon>Bacillaceae</taxon>
        <taxon>Bacillus</taxon>
    </lineage>
</organism>
<comment type="caution">
    <text evidence="1">The sequence shown here is derived from an EMBL/GenBank/DDBJ whole genome shotgun (WGS) entry which is preliminary data.</text>
</comment>
<proteinExistence type="predicted"/>
<protein>
    <submittedName>
        <fullName evidence="1">Uncharacterized protein</fullName>
    </submittedName>
</protein>
<dbReference type="RefSeq" id="WP_308914654.1">
    <property type="nucleotide sequence ID" value="NZ_JAVGVR010000002.1"/>
</dbReference>
<keyword evidence="2" id="KW-1185">Reference proteome</keyword>
<reference evidence="1" key="1">
    <citation type="submission" date="2023-08" db="EMBL/GenBank/DDBJ databases">
        <title>Nitrogen cycling bacteria in agricultural field soils.</title>
        <authorList>
            <person name="Jang J."/>
        </authorList>
    </citation>
    <scope>NUCLEOTIDE SEQUENCE</scope>
    <source>
        <strain evidence="1">PS3-36</strain>
    </source>
</reference>
<accession>A0AA90TX17</accession>
<sequence>MKKYKISDTFYYAQTRDRVGGTIRTDVFLQENGFLKAYSSYWQDQDEEIVGYAESYDDEQAVLLSMKDLRKEWIEE</sequence>
<evidence type="ECO:0000313" key="2">
    <source>
        <dbReference type="Proteomes" id="UP001178888"/>
    </source>
</evidence>
<evidence type="ECO:0000313" key="1">
    <source>
        <dbReference type="EMBL" id="MDQ6601035.1"/>
    </source>
</evidence>
<dbReference type="AlphaFoldDB" id="A0AA90TX17"/>
<dbReference type="EMBL" id="JAVGVR010000002">
    <property type="protein sequence ID" value="MDQ6601035.1"/>
    <property type="molecule type" value="Genomic_DNA"/>
</dbReference>
<name>A0AA90TX17_9BACI</name>
<gene>
    <name evidence="1" type="ORF">RCG21_33140</name>
</gene>
<dbReference type="Proteomes" id="UP001178888">
    <property type="component" value="Unassembled WGS sequence"/>
</dbReference>